<reference evidence="1" key="1">
    <citation type="submission" date="2018-06" db="EMBL/GenBank/DDBJ databases">
        <authorList>
            <person name="Zhirakovskaya E."/>
        </authorList>
    </citation>
    <scope>NUCLEOTIDE SEQUENCE</scope>
</reference>
<proteinExistence type="predicted"/>
<organism evidence="1">
    <name type="scientific">hydrothermal vent metagenome</name>
    <dbReference type="NCBI Taxonomy" id="652676"/>
    <lineage>
        <taxon>unclassified sequences</taxon>
        <taxon>metagenomes</taxon>
        <taxon>ecological metagenomes</taxon>
    </lineage>
</organism>
<evidence type="ECO:0000313" key="1">
    <source>
        <dbReference type="EMBL" id="VAX04413.1"/>
    </source>
</evidence>
<dbReference type="Pfam" id="PF09694">
    <property type="entry name" value="Gcw_chp"/>
    <property type="match status" value="1"/>
</dbReference>
<accession>A0A3B1AXJ9</accession>
<name>A0A3B1AXJ9_9ZZZZ</name>
<dbReference type="AlphaFoldDB" id="A0A3B1AXJ9"/>
<gene>
    <name evidence="1" type="ORF">MNBD_ALPHA03-1696</name>
</gene>
<dbReference type="InterPro" id="IPR010239">
    <property type="entry name" value="CHP02001"/>
</dbReference>
<sequence length="232" mass="25075">MLTRTKALFTTILFAGTLSAALPAQAEETGFLGGELSANISILNDYRFRGVSLNNEDYALQGGIDWSHESGFYVGTWASNISDFNGSTMETDYYAGYAGEVNGLSYDVGGLLYSYPGGTNTDYFEVYGSVGMDFGFVSATIGSNYAFSSENLANEDNLYIYTKGDVVIPDTQLTLNLHLGYEDGALADKKWDWLVGVSYHFQGLDLGVSYIDTNIVGETSDATVVFSVGVSF</sequence>
<dbReference type="EMBL" id="UOFW01000092">
    <property type="protein sequence ID" value="VAX04413.1"/>
    <property type="molecule type" value="Genomic_DNA"/>
</dbReference>
<protein>
    <submittedName>
        <fullName evidence="1">Uncharacterized protein</fullName>
    </submittedName>
</protein>
<dbReference type="NCBIfam" id="TIGR02001">
    <property type="entry name" value="gcw_chp"/>
    <property type="match status" value="1"/>
</dbReference>